<evidence type="ECO:0000313" key="4">
    <source>
        <dbReference type="Proteomes" id="UP001500016"/>
    </source>
</evidence>
<dbReference type="PANTHER" id="PTHR30634">
    <property type="entry name" value="OUTER MEMBRANE LOLAB LIPOPROTEIN INSERTION APPARATUS"/>
    <property type="match status" value="1"/>
</dbReference>
<feature type="region of interest" description="Disordered" evidence="1">
    <location>
        <begin position="1"/>
        <end position="33"/>
    </location>
</feature>
<dbReference type="InterPro" id="IPR036465">
    <property type="entry name" value="vWFA_dom_sf"/>
</dbReference>
<evidence type="ECO:0000256" key="1">
    <source>
        <dbReference type="SAM" id="MobiDB-lite"/>
    </source>
</evidence>
<keyword evidence="4" id="KW-1185">Reference proteome</keyword>
<dbReference type="Proteomes" id="UP001500016">
    <property type="component" value="Unassembled WGS sequence"/>
</dbReference>
<sequence>MTDTGTYDDVRAGAETGAETGTQAGAGAGTATDEERLRRWRLVLGGADGSDGTGVALGGADAGMDKTLDAVYGTGGSPSQGGRRSAGLGGSAPQAARWLGDIRTYFPSSVVQVMQRDAIDRLGLSALLLEPEMLEAVEPDVHLVGTLLSLNKAMPETSKETARAVVRKVVEQLEKKLSSRTRSALTGALDRSAKVNRPRHRDIDWDRTIRANLKNYLPEYRTVIPERLIGYGRASQAVKKDVILAIDQSGSMAASVVYASVFGAVLASMRSLDTRLVVFDTNVVDLTDDLDDPVDVLFGTQLGGGTDINRALAYCQSRISRPAETIVVLISDLYEGGIRDEMLKRVAAMKAAGVQFVTLLALSDEGTPAYDREHAAALAALGAPAFACTPDMFPEVMAAAIEKRALPVPPDQ</sequence>
<dbReference type="InterPro" id="IPR008912">
    <property type="entry name" value="Uncharacterised_CoxE"/>
</dbReference>
<evidence type="ECO:0000313" key="3">
    <source>
        <dbReference type="EMBL" id="GAA2075159.1"/>
    </source>
</evidence>
<dbReference type="SMART" id="SM00327">
    <property type="entry name" value="VWA"/>
    <property type="match status" value="1"/>
</dbReference>
<dbReference type="EMBL" id="BAAAPE010000007">
    <property type="protein sequence ID" value="GAA2075159.1"/>
    <property type="molecule type" value="Genomic_DNA"/>
</dbReference>
<dbReference type="RefSeq" id="WP_344527969.1">
    <property type="nucleotide sequence ID" value="NZ_BAAAPE010000007.1"/>
</dbReference>
<dbReference type="SUPFAM" id="SSF53300">
    <property type="entry name" value="vWA-like"/>
    <property type="match status" value="1"/>
</dbReference>
<comment type="caution">
    <text evidence="3">The sequence shown here is derived from an EMBL/GenBank/DDBJ whole genome shotgun (WGS) entry which is preliminary data.</text>
</comment>
<dbReference type="InterPro" id="IPR002035">
    <property type="entry name" value="VWF_A"/>
</dbReference>
<feature type="compositionally biased region" description="Low complexity" evidence="1">
    <location>
        <begin position="13"/>
        <end position="31"/>
    </location>
</feature>
<dbReference type="InterPro" id="IPR050458">
    <property type="entry name" value="LolB"/>
</dbReference>
<reference evidence="3 4" key="1">
    <citation type="journal article" date="2019" name="Int. J. Syst. Evol. Microbiol.">
        <title>The Global Catalogue of Microorganisms (GCM) 10K type strain sequencing project: providing services to taxonomists for standard genome sequencing and annotation.</title>
        <authorList>
            <consortium name="The Broad Institute Genomics Platform"/>
            <consortium name="The Broad Institute Genome Sequencing Center for Infectious Disease"/>
            <person name="Wu L."/>
            <person name="Ma J."/>
        </authorList>
    </citation>
    <scope>NUCLEOTIDE SEQUENCE [LARGE SCALE GENOMIC DNA]</scope>
    <source>
        <strain evidence="3 4">JCM 15478</strain>
    </source>
</reference>
<dbReference type="Gene3D" id="3.40.50.410">
    <property type="entry name" value="von Willebrand factor, type A domain"/>
    <property type="match status" value="1"/>
</dbReference>
<protein>
    <submittedName>
        <fullName evidence="3">VWA domain-containing protein</fullName>
    </submittedName>
</protein>
<feature type="region of interest" description="Disordered" evidence="1">
    <location>
        <begin position="71"/>
        <end position="90"/>
    </location>
</feature>
<accession>A0ABN2VWD3</accession>
<gene>
    <name evidence="3" type="ORF">GCM10009801_29640</name>
</gene>
<evidence type="ECO:0000259" key="2">
    <source>
        <dbReference type="SMART" id="SM00327"/>
    </source>
</evidence>
<dbReference type="PANTHER" id="PTHR30634:SF16">
    <property type="entry name" value="OUTER-MEMBRANE LIPOPROTEIN LOLB"/>
    <property type="match status" value="1"/>
</dbReference>
<name>A0ABN2VWD3_9ACTN</name>
<dbReference type="Pfam" id="PF05762">
    <property type="entry name" value="VWA_CoxE"/>
    <property type="match status" value="1"/>
</dbReference>
<organism evidence="3 4">
    <name type="scientific">Streptomyces albiaxialis</name>
    <dbReference type="NCBI Taxonomy" id="329523"/>
    <lineage>
        <taxon>Bacteria</taxon>
        <taxon>Bacillati</taxon>
        <taxon>Actinomycetota</taxon>
        <taxon>Actinomycetes</taxon>
        <taxon>Kitasatosporales</taxon>
        <taxon>Streptomycetaceae</taxon>
        <taxon>Streptomyces</taxon>
    </lineage>
</organism>
<proteinExistence type="predicted"/>
<feature type="domain" description="VWFA" evidence="2">
    <location>
        <begin position="239"/>
        <end position="398"/>
    </location>
</feature>